<dbReference type="EMBL" id="VWYL01023227">
    <property type="protein sequence ID" value="NXR39167.1"/>
    <property type="molecule type" value="Genomic_DNA"/>
</dbReference>
<feature type="non-terminal residue" evidence="1">
    <location>
        <position position="1"/>
    </location>
</feature>
<organism evidence="1 2">
    <name type="scientific">Zosterops hypoxanthus</name>
    <dbReference type="NCBI Taxonomy" id="2485327"/>
    <lineage>
        <taxon>Eukaryota</taxon>
        <taxon>Metazoa</taxon>
        <taxon>Chordata</taxon>
        <taxon>Craniata</taxon>
        <taxon>Vertebrata</taxon>
        <taxon>Euteleostomi</taxon>
        <taxon>Archelosauria</taxon>
        <taxon>Archosauria</taxon>
        <taxon>Dinosauria</taxon>
        <taxon>Saurischia</taxon>
        <taxon>Theropoda</taxon>
        <taxon>Coelurosauria</taxon>
        <taxon>Aves</taxon>
        <taxon>Neognathae</taxon>
        <taxon>Neoaves</taxon>
        <taxon>Telluraves</taxon>
        <taxon>Australaves</taxon>
        <taxon>Passeriformes</taxon>
        <taxon>Sylvioidea</taxon>
        <taxon>Zosteropidae</taxon>
        <taxon>Zosterops</taxon>
    </lineage>
</organism>
<proteinExistence type="predicted"/>
<dbReference type="AlphaFoldDB" id="A0A7L2KUZ6"/>
<feature type="non-terminal residue" evidence="1">
    <location>
        <position position="179"/>
    </location>
</feature>
<evidence type="ECO:0000313" key="1">
    <source>
        <dbReference type="EMBL" id="NXR39167.1"/>
    </source>
</evidence>
<accession>A0A7L2KUZ6</accession>
<sequence>RHRTVPEQPCRANPALAPISLARALLQEMKSELQKMQEQQEMRNTMLEQMVTDTANQMNEQVSQFPLPFLQFGSGPDTSGSQQEEEEVSGDCTSCTFNVRVYLGNLLQRCDKLQEQMDSLDTQAPLAQCYIFPSLDQQQERLNYVETTIVQIQGDCEKLSFTSGSLQKDSQQKQKAIEV</sequence>
<protein>
    <submittedName>
        <fullName evidence="1">QRIC2 protein</fullName>
    </submittedName>
</protein>
<gene>
    <name evidence="1" type="primary">Qrich2_2</name>
    <name evidence="1" type="ORF">ZOSHYP_R05190</name>
</gene>
<name>A0A7L2KUZ6_9PASS</name>
<reference evidence="1 2" key="1">
    <citation type="submission" date="2019-09" db="EMBL/GenBank/DDBJ databases">
        <title>Bird 10,000 Genomes (B10K) Project - Family phase.</title>
        <authorList>
            <person name="Zhang G."/>
        </authorList>
    </citation>
    <scope>NUCLEOTIDE SEQUENCE [LARGE SCALE GENOMIC DNA]</scope>
    <source>
        <strain evidence="1">B10K-DU-001-36</strain>
        <tissue evidence="1">Muscle</tissue>
    </source>
</reference>
<dbReference type="Proteomes" id="UP000549157">
    <property type="component" value="Unassembled WGS sequence"/>
</dbReference>
<evidence type="ECO:0000313" key="2">
    <source>
        <dbReference type="Proteomes" id="UP000549157"/>
    </source>
</evidence>
<dbReference type="OrthoDB" id="5981048at2759"/>
<comment type="caution">
    <text evidence="1">The sequence shown here is derived from an EMBL/GenBank/DDBJ whole genome shotgun (WGS) entry which is preliminary data.</text>
</comment>
<keyword evidence="2" id="KW-1185">Reference proteome</keyword>